<dbReference type="KEGG" id="hhy:Halhy_4043"/>
<dbReference type="OrthoDB" id="1493636at2"/>
<dbReference type="HOGENOM" id="CLU_033139_7_1_10"/>
<accession>F4L5Q6</accession>
<evidence type="ECO:0000259" key="5">
    <source>
        <dbReference type="Pfam" id="PF13102"/>
    </source>
</evidence>
<evidence type="ECO:0000259" key="6">
    <source>
        <dbReference type="Pfam" id="PF17293"/>
    </source>
</evidence>
<evidence type="ECO:0000259" key="4">
    <source>
        <dbReference type="Pfam" id="PF00589"/>
    </source>
</evidence>
<dbReference type="Gene3D" id="1.10.443.10">
    <property type="entry name" value="Intergrase catalytic core"/>
    <property type="match status" value="1"/>
</dbReference>
<dbReference type="Proteomes" id="UP000008461">
    <property type="component" value="Chromosome"/>
</dbReference>
<feature type="domain" description="Tyr recombinase" evidence="4">
    <location>
        <begin position="208"/>
        <end position="371"/>
    </location>
</feature>
<dbReference type="EMBL" id="CP002691">
    <property type="protein sequence ID" value="AEE51891.1"/>
    <property type="molecule type" value="Genomic_DNA"/>
</dbReference>
<dbReference type="Gene3D" id="1.10.150.130">
    <property type="match status" value="1"/>
</dbReference>
<sequence>MTVYPILWTQPRDNGTCSIKIYVYTGKAKYIGTDIAILPDHWNKKNRKVKPSHPLATTYNSILTAKCIEVERRLREGESIQDVQGRSKKQSLIELINQYIAEVQDGLHPIRKTTIKSYVALKNRLLQYCRYTGLSDLHFEDIDMKFYKSYWNFLNTVCKTELQGFANHVKNLKKFMKLGLDRKLHNNLAFRDKEFRMHKKSKGIKFYLTQEEIQKIEALDLSEWPSLQLEKDRFLISYYLLIRFGDSMKINRDNIVESKGKLFYSYTSEKTEVEVVLPLKPAALDIMKRYDYQLPKVSNVKANVKIKQIASLAGINTVIKQGNKSGPKCGFVSTHTARRSGATNLYLDGVSLKMIAQLGGWTRIDTLRHYLLASGMDVALVASDYEFFN</sequence>
<dbReference type="PANTHER" id="PTHR30349:SF64">
    <property type="entry name" value="PROPHAGE INTEGRASE INTD-RELATED"/>
    <property type="match status" value="1"/>
</dbReference>
<dbReference type="GO" id="GO:0003677">
    <property type="term" value="F:DNA binding"/>
    <property type="evidence" value="ECO:0007669"/>
    <property type="project" value="UniProtKB-KW"/>
</dbReference>
<dbReference type="AlphaFoldDB" id="F4L5Q6"/>
<comment type="similarity">
    <text evidence="1">Belongs to the 'phage' integrase family.</text>
</comment>
<dbReference type="InterPro" id="IPR035386">
    <property type="entry name" value="Arm-DNA-bind_5"/>
</dbReference>
<keyword evidence="2" id="KW-0238">DNA-binding</keyword>
<keyword evidence="8" id="KW-1185">Reference proteome</keyword>
<evidence type="ECO:0000313" key="7">
    <source>
        <dbReference type="EMBL" id="AEE51891.1"/>
    </source>
</evidence>
<dbReference type="RefSeq" id="WP_013766429.1">
    <property type="nucleotide sequence ID" value="NC_015510.1"/>
</dbReference>
<dbReference type="SUPFAM" id="SSF56349">
    <property type="entry name" value="DNA breaking-rejoining enzymes"/>
    <property type="match status" value="1"/>
</dbReference>
<dbReference type="STRING" id="760192.Halhy_4043"/>
<dbReference type="InterPro" id="IPR002104">
    <property type="entry name" value="Integrase_catalytic"/>
</dbReference>
<gene>
    <name evidence="7" type="ordered locus">Halhy_4043</name>
</gene>
<dbReference type="InterPro" id="IPR050090">
    <property type="entry name" value="Tyrosine_recombinase_XerCD"/>
</dbReference>
<evidence type="ECO:0000256" key="1">
    <source>
        <dbReference type="ARBA" id="ARBA00008857"/>
    </source>
</evidence>
<reference evidence="7 8" key="1">
    <citation type="journal article" date="2011" name="Stand. Genomic Sci.">
        <title>Complete genome sequence of Haliscomenobacter hydrossis type strain (O).</title>
        <authorList>
            <consortium name="US DOE Joint Genome Institute (JGI-PGF)"/>
            <person name="Daligault H."/>
            <person name="Lapidus A."/>
            <person name="Zeytun A."/>
            <person name="Nolan M."/>
            <person name="Lucas S."/>
            <person name="Del Rio T.G."/>
            <person name="Tice H."/>
            <person name="Cheng J.F."/>
            <person name="Tapia R."/>
            <person name="Han C."/>
            <person name="Goodwin L."/>
            <person name="Pitluck S."/>
            <person name="Liolios K."/>
            <person name="Pagani I."/>
            <person name="Ivanova N."/>
            <person name="Huntemann M."/>
            <person name="Mavromatis K."/>
            <person name="Mikhailova N."/>
            <person name="Pati A."/>
            <person name="Chen A."/>
            <person name="Palaniappan K."/>
            <person name="Land M."/>
            <person name="Hauser L."/>
            <person name="Brambilla E.M."/>
            <person name="Rohde M."/>
            <person name="Verbarg S."/>
            <person name="Goker M."/>
            <person name="Bristow J."/>
            <person name="Eisen J.A."/>
            <person name="Markowitz V."/>
            <person name="Hugenholtz P."/>
            <person name="Kyrpides N.C."/>
            <person name="Klenk H.P."/>
            <person name="Woyke T."/>
        </authorList>
    </citation>
    <scope>NUCLEOTIDE SEQUENCE [LARGE SCALE GENOMIC DNA]</scope>
    <source>
        <strain evidence="8">ATCC 27775 / DSM 1100 / LMG 10767 / O</strain>
    </source>
</reference>
<feature type="domain" description="Phage integrase SAM-like" evidence="5">
    <location>
        <begin position="91"/>
        <end position="185"/>
    </location>
</feature>
<organism evidence="7 8">
    <name type="scientific">Haliscomenobacter hydrossis (strain ATCC 27775 / DSM 1100 / LMG 10767 / O)</name>
    <dbReference type="NCBI Taxonomy" id="760192"/>
    <lineage>
        <taxon>Bacteria</taxon>
        <taxon>Pseudomonadati</taxon>
        <taxon>Bacteroidota</taxon>
        <taxon>Saprospiria</taxon>
        <taxon>Saprospirales</taxon>
        <taxon>Haliscomenobacteraceae</taxon>
        <taxon>Haliscomenobacter</taxon>
    </lineage>
</organism>
<dbReference type="eggNOG" id="COG0582">
    <property type="taxonomic scope" value="Bacteria"/>
</dbReference>
<dbReference type="PANTHER" id="PTHR30349">
    <property type="entry name" value="PHAGE INTEGRASE-RELATED"/>
    <property type="match status" value="1"/>
</dbReference>
<dbReference type="GO" id="GO:0015074">
    <property type="term" value="P:DNA integration"/>
    <property type="evidence" value="ECO:0007669"/>
    <property type="project" value="InterPro"/>
</dbReference>
<dbReference type="Pfam" id="PF00589">
    <property type="entry name" value="Phage_integrase"/>
    <property type="match status" value="1"/>
</dbReference>
<reference key="2">
    <citation type="submission" date="2011-04" db="EMBL/GenBank/DDBJ databases">
        <title>Complete sequence of chromosome of Haliscomenobacter hydrossis DSM 1100.</title>
        <authorList>
            <consortium name="US DOE Joint Genome Institute (JGI-PGF)"/>
            <person name="Lucas S."/>
            <person name="Han J."/>
            <person name="Lapidus A."/>
            <person name="Bruce D."/>
            <person name="Goodwin L."/>
            <person name="Pitluck S."/>
            <person name="Peters L."/>
            <person name="Kyrpides N."/>
            <person name="Mavromatis K."/>
            <person name="Ivanova N."/>
            <person name="Ovchinnikova G."/>
            <person name="Pagani I."/>
            <person name="Daligault H."/>
            <person name="Detter J.C."/>
            <person name="Han C."/>
            <person name="Land M."/>
            <person name="Hauser L."/>
            <person name="Markowitz V."/>
            <person name="Cheng J.-F."/>
            <person name="Hugenholtz P."/>
            <person name="Woyke T."/>
            <person name="Wu D."/>
            <person name="Verbarg S."/>
            <person name="Frueling A."/>
            <person name="Brambilla E."/>
            <person name="Klenk H.-P."/>
            <person name="Eisen J.A."/>
        </authorList>
    </citation>
    <scope>NUCLEOTIDE SEQUENCE</scope>
    <source>
        <strain>DSM 1100</strain>
    </source>
</reference>
<keyword evidence="3" id="KW-0233">DNA recombination</keyword>
<evidence type="ECO:0000256" key="3">
    <source>
        <dbReference type="ARBA" id="ARBA00023172"/>
    </source>
</evidence>
<evidence type="ECO:0000256" key="2">
    <source>
        <dbReference type="ARBA" id="ARBA00023125"/>
    </source>
</evidence>
<dbReference type="Pfam" id="PF17293">
    <property type="entry name" value="Arm-DNA-bind_5"/>
    <property type="match status" value="1"/>
</dbReference>
<dbReference type="GO" id="GO:0006310">
    <property type="term" value="P:DNA recombination"/>
    <property type="evidence" value="ECO:0007669"/>
    <property type="project" value="UniProtKB-KW"/>
</dbReference>
<protein>
    <submittedName>
        <fullName evidence="7">Integrase family protein</fullName>
    </submittedName>
</protein>
<dbReference type="InterPro" id="IPR011010">
    <property type="entry name" value="DNA_brk_join_enz"/>
</dbReference>
<evidence type="ECO:0000313" key="8">
    <source>
        <dbReference type="Proteomes" id="UP000008461"/>
    </source>
</evidence>
<dbReference type="InterPro" id="IPR010998">
    <property type="entry name" value="Integrase_recombinase_N"/>
</dbReference>
<dbReference type="InterPro" id="IPR025269">
    <property type="entry name" value="SAM-like_dom"/>
</dbReference>
<dbReference type="Pfam" id="PF13102">
    <property type="entry name" value="Phage_int_SAM_5"/>
    <property type="match status" value="1"/>
</dbReference>
<dbReference type="InterPro" id="IPR013762">
    <property type="entry name" value="Integrase-like_cat_sf"/>
</dbReference>
<feature type="domain" description="Arm DNA-binding" evidence="6">
    <location>
        <begin position="11"/>
        <end position="76"/>
    </location>
</feature>
<proteinExistence type="inferred from homology"/>
<name>F4L5Q6_HALH1</name>